<evidence type="ECO:0008006" key="4">
    <source>
        <dbReference type="Google" id="ProtNLM"/>
    </source>
</evidence>
<proteinExistence type="predicted"/>
<accession>A0ABV3QVE5</accession>
<sequence length="221" mass="25908">MAPKKLSIAPVEDEETLSPYEQRLYIELDRILYQNELTPRAVTDFWAGDRDGVVAQLRQMKDRVTRSIVLTHYVELDDTLTRLILRHLFGKNRRNTAQRRTVQTMLDKTYLIQKLDLVAGFRTVSKQTKSNVQALNQLRNTLAHRYLGAPPRHERLYKSKYDVYTEKGLSKLRDDMWEVSSELEPEVVKIAMDLVQAQKEWNRRKRKGPQKKTAKPSDARL</sequence>
<keyword evidence="3" id="KW-1185">Reference proteome</keyword>
<name>A0ABV3QVE5_9GAMM</name>
<dbReference type="EMBL" id="JBFOHL010000021">
    <property type="protein sequence ID" value="MEW9625823.1"/>
    <property type="molecule type" value="Genomic_DNA"/>
</dbReference>
<evidence type="ECO:0000256" key="1">
    <source>
        <dbReference type="SAM" id="MobiDB-lite"/>
    </source>
</evidence>
<evidence type="ECO:0000313" key="2">
    <source>
        <dbReference type="EMBL" id="MEW9625823.1"/>
    </source>
</evidence>
<gene>
    <name evidence="2" type="ORF">ABQJ56_16485</name>
</gene>
<organism evidence="2 3">
    <name type="scientific">Rhodanobacter geophilus</name>
    <dbReference type="NCBI Taxonomy" id="3162488"/>
    <lineage>
        <taxon>Bacteria</taxon>
        <taxon>Pseudomonadati</taxon>
        <taxon>Pseudomonadota</taxon>
        <taxon>Gammaproteobacteria</taxon>
        <taxon>Lysobacterales</taxon>
        <taxon>Rhodanobacteraceae</taxon>
        <taxon>Rhodanobacter</taxon>
    </lineage>
</organism>
<comment type="caution">
    <text evidence="2">The sequence shown here is derived from an EMBL/GenBank/DDBJ whole genome shotgun (WGS) entry which is preliminary data.</text>
</comment>
<dbReference type="Proteomes" id="UP001556170">
    <property type="component" value="Unassembled WGS sequence"/>
</dbReference>
<dbReference type="RefSeq" id="WP_367846113.1">
    <property type="nucleotide sequence ID" value="NZ_JBFOHL010000021.1"/>
</dbReference>
<evidence type="ECO:0000313" key="3">
    <source>
        <dbReference type="Proteomes" id="UP001556170"/>
    </source>
</evidence>
<feature type="compositionally biased region" description="Basic residues" evidence="1">
    <location>
        <begin position="202"/>
        <end position="214"/>
    </location>
</feature>
<reference evidence="2 3" key="1">
    <citation type="submission" date="2024-06" db="EMBL/GenBank/DDBJ databases">
        <authorList>
            <person name="Woo H."/>
        </authorList>
    </citation>
    <scope>NUCLEOTIDE SEQUENCE [LARGE SCALE GENOMIC DNA]</scope>
    <source>
        <strain evidence="2 3">S2-g</strain>
    </source>
</reference>
<feature type="region of interest" description="Disordered" evidence="1">
    <location>
        <begin position="199"/>
        <end position="221"/>
    </location>
</feature>
<protein>
    <recommendedName>
        <fullName evidence="4">Cthe-2314-like HEPN domain-containing protein</fullName>
    </recommendedName>
</protein>